<dbReference type="AlphaFoldDB" id="A0A6V7NXS8"/>
<organism evidence="2">
    <name type="scientific">Ananas comosus var. bracteatus</name>
    <name type="common">red pineapple</name>
    <dbReference type="NCBI Taxonomy" id="296719"/>
    <lineage>
        <taxon>Eukaryota</taxon>
        <taxon>Viridiplantae</taxon>
        <taxon>Streptophyta</taxon>
        <taxon>Embryophyta</taxon>
        <taxon>Tracheophyta</taxon>
        <taxon>Spermatophyta</taxon>
        <taxon>Magnoliopsida</taxon>
        <taxon>Liliopsida</taxon>
        <taxon>Poales</taxon>
        <taxon>Bromeliaceae</taxon>
        <taxon>Bromelioideae</taxon>
        <taxon>Ananas</taxon>
    </lineage>
</organism>
<sequence>MPEVRLSPWNLSSRSESRPPEWDLLEEPFQGPDLLYDDAFVEYPSFDESPTCAPSFCSSGCSIAFSFPFVRLCSISPYTLVRSQEGAWILFGDEAMRWLIFSVARRGWGGGRGRGGRGARGWRTRARLGSPRARSSLARAASGDGLWGVGVWGSALAALLALARASIEAACLVGAILGGKGANGAKAATCALGGGRPRTDELGHLMVLGLQLVLRRRKRLPPSRVSSPPPPPPFRYDPLRRNDFTNDMRTWYLRQIIACLPLCSFAHACEGRYLQAGTPEIAIATYARPCGIGRRNGMPWGRLIPRVGMLTTTGPLGTAQARQPSGGSYMIGT</sequence>
<proteinExistence type="predicted"/>
<reference evidence="2" key="1">
    <citation type="submission" date="2020-07" db="EMBL/GenBank/DDBJ databases">
        <authorList>
            <person name="Lin J."/>
        </authorList>
    </citation>
    <scope>NUCLEOTIDE SEQUENCE</scope>
</reference>
<dbReference type="EMBL" id="LR862143">
    <property type="protein sequence ID" value="CAD1823288.1"/>
    <property type="molecule type" value="Genomic_DNA"/>
</dbReference>
<evidence type="ECO:0000256" key="1">
    <source>
        <dbReference type="SAM" id="MobiDB-lite"/>
    </source>
</evidence>
<gene>
    <name evidence="2" type="ORF">CB5_LOCUS6499</name>
</gene>
<feature type="region of interest" description="Disordered" evidence="1">
    <location>
        <begin position="219"/>
        <end position="239"/>
    </location>
</feature>
<feature type="compositionally biased region" description="Polar residues" evidence="1">
    <location>
        <begin position="314"/>
        <end position="326"/>
    </location>
</feature>
<feature type="region of interest" description="Disordered" evidence="1">
    <location>
        <begin position="1"/>
        <end position="20"/>
    </location>
</feature>
<feature type="region of interest" description="Disordered" evidence="1">
    <location>
        <begin position="314"/>
        <end position="333"/>
    </location>
</feature>
<protein>
    <submittedName>
        <fullName evidence="2">Uncharacterized protein</fullName>
    </submittedName>
</protein>
<name>A0A6V7NXS8_ANACO</name>
<evidence type="ECO:0000313" key="2">
    <source>
        <dbReference type="EMBL" id="CAD1823288.1"/>
    </source>
</evidence>
<accession>A0A6V7NXS8</accession>